<dbReference type="GO" id="GO:0051645">
    <property type="term" value="P:Golgi localization"/>
    <property type="evidence" value="ECO:0007669"/>
    <property type="project" value="TreeGrafter"/>
</dbReference>
<protein>
    <recommendedName>
        <fullName evidence="8">Coatomer subunit delta</fullName>
    </recommendedName>
</protein>
<reference evidence="11" key="1">
    <citation type="journal article" date="2020" name="Fungal Divers.">
        <title>Resolving the Mortierellaceae phylogeny through synthesis of multi-gene phylogenetics and phylogenomics.</title>
        <authorList>
            <person name="Vandepol N."/>
            <person name="Liber J."/>
            <person name="Desiro A."/>
            <person name="Na H."/>
            <person name="Kennedy M."/>
            <person name="Barry K."/>
            <person name="Grigoriev I.V."/>
            <person name="Miller A.N."/>
            <person name="O'Donnell K."/>
            <person name="Stajich J.E."/>
            <person name="Bonito G."/>
        </authorList>
    </citation>
    <scope>NUCLEOTIDE SEQUENCE</scope>
    <source>
        <strain evidence="11">MES-2147</strain>
    </source>
</reference>
<keyword evidence="2 8" id="KW-0813">Transport</keyword>
<evidence type="ECO:0000256" key="4">
    <source>
        <dbReference type="ARBA" id="ARBA00022892"/>
    </source>
</evidence>
<evidence type="ECO:0000259" key="10">
    <source>
        <dbReference type="PROSITE" id="PS51072"/>
    </source>
</evidence>
<dbReference type="Proteomes" id="UP000749646">
    <property type="component" value="Unassembled WGS sequence"/>
</dbReference>
<evidence type="ECO:0000256" key="6">
    <source>
        <dbReference type="ARBA" id="ARBA00023034"/>
    </source>
</evidence>
<dbReference type="GO" id="GO:0015031">
    <property type="term" value="P:protein transport"/>
    <property type="evidence" value="ECO:0007669"/>
    <property type="project" value="UniProtKB-KW"/>
</dbReference>
<dbReference type="Pfam" id="PF00928">
    <property type="entry name" value="Adap_comp_sub"/>
    <property type="match status" value="1"/>
</dbReference>
<comment type="subunit">
    <text evidence="8">Oligomeric complex that consists of at least the alpha, beta, beta', gamma, delta, epsilon and zeta subunits.</text>
</comment>
<evidence type="ECO:0000256" key="7">
    <source>
        <dbReference type="ARBA" id="ARBA00023329"/>
    </source>
</evidence>
<feature type="domain" description="MHD" evidence="10">
    <location>
        <begin position="1"/>
        <end position="115"/>
    </location>
</feature>
<evidence type="ECO:0000256" key="8">
    <source>
        <dbReference type="RuleBase" id="RU364018"/>
    </source>
</evidence>
<accession>A0A9P6LRV6</accession>
<dbReference type="SUPFAM" id="SSF49447">
    <property type="entry name" value="Second domain of Mu2 adaptin subunit (ap50) of ap2 adaptor"/>
    <property type="match status" value="1"/>
</dbReference>
<evidence type="ECO:0000256" key="2">
    <source>
        <dbReference type="ARBA" id="ARBA00022448"/>
    </source>
</evidence>
<evidence type="ECO:0000256" key="1">
    <source>
        <dbReference type="ARBA" id="ARBA00010516"/>
    </source>
</evidence>
<name>A0A9P6LRV6_9FUNG</name>
<dbReference type="PANTHER" id="PTHR10121">
    <property type="entry name" value="COATOMER SUBUNIT DELTA"/>
    <property type="match status" value="1"/>
</dbReference>
<dbReference type="GO" id="GO:0030126">
    <property type="term" value="C:COPI vesicle coat"/>
    <property type="evidence" value="ECO:0007669"/>
    <property type="project" value="UniProtKB-UniRule"/>
</dbReference>
<proteinExistence type="inferred from homology"/>
<keyword evidence="7 8" id="KW-0968">Cytoplasmic vesicle</keyword>
<dbReference type="InterPro" id="IPR027059">
    <property type="entry name" value="Coatomer_dsu"/>
</dbReference>
<keyword evidence="5 8" id="KW-0653">Protein transport</keyword>
<comment type="caution">
    <text evidence="11">The sequence shown here is derived from an EMBL/GenBank/DDBJ whole genome shotgun (WGS) entry which is preliminary data.</text>
</comment>
<sequence length="115" mass="12465">LENDGMVFKNVNIIIPIPQGASPTVGEVTGQYVVDNQQSALIWQLPSISSENSSGSLEFNCQGDDTESYFPVSIQFESERLICDVDVTSVTQVSDGTNVPYSKQSILTPAEYSVV</sequence>
<dbReference type="PANTHER" id="PTHR10121:SF0">
    <property type="entry name" value="COATOMER SUBUNIT DELTA"/>
    <property type="match status" value="1"/>
</dbReference>
<organism evidence="11 12">
    <name type="scientific">Modicella reniformis</name>
    <dbReference type="NCBI Taxonomy" id="1440133"/>
    <lineage>
        <taxon>Eukaryota</taxon>
        <taxon>Fungi</taxon>
        <taxon>Fungi incertae sedis</taxon>
        <taxon>Mucoromycota</taxon>
        <taxon>Mortierellomycotina</taxon>
        <taxon>Mortierellomycetes</taxon>
        <taxon>Mortierellales</taxon>
        <taxon>Mortierellaceae</taxon>
        <taxon>Modicella</taxon>
    </lineage>
</organism>
<evidence type="ECO:0000256" key="5">
    <source>
        <dbReference type="ARBA" id="ARBA00022927"/>
    </source>
</evidence>
<evidence type="ECO:0000313" key="11">
    <source>
        <dbReference type="EMBL" id="KAF9925501.1"/>
    </source>
</evidence>
<gene>
    <name evidence="11" type="primary">ARCN1</name>
    <name evidence="11" type="ORF">BGZ65_007704</name>
</gene>
<dbReference type="EMBL" id="JAAAHW010010480">
    <property type="protein sequence ID" value="KAF9925501.1"/>
    <property type="molecule type" value="Genomic_DNA"/>
</dbReference>
<comment type="function">
    <text evidence="8">The coatomer is a cytosolic protein complex that binds to dilysine motifs and reversibly associates with Golgi non-clathrin-coated vesicles, which further mediate biosynthetic protein transport from the ER, via the Golgi up to the trans Golgi network. Coatomer complex is required for budding from Golgi membranes, and is essential for the retrograde Golgi-to-ER transport of dilysine-tagged proteins.</text>
</comment>
<dbReference type="Gene3D" id="2.60.40.1170">
    <property type="entry name" value="Mu homology domain, subdomain B"/>
    <property type="match status" value="1"/>
</dbReference>
<dbReference type="AlphaFoldDB" id="A0A9P6LRV6"/>
<feature type="non-terminal residue" evidence="11">
    <location>
        <position position="1"/>
    </location>
</feature>
<keyword evidence="8" id="KW-0472">Membrane</keyword>
<dbReference type="InterPro" id="IPR028565">
    <property type="entry name" value="MHD"/>
</dbReference>
<keyword evidence="6 8" id="KW-0333">Golgi apparatus</keyword>
<comment type="subcellular location">
    <subcellularLocation>
        <location evidence="8 9">Cytoplasm</location>
    </subcellularLocation>
    <subcellularLocation>
        <location evidence="8 9">Cytoplasmic vesicle</location>
        <location evidence="8 9">COPI-coated vesicle membrane</location>
        <topology evidence="8 9">Peripheral membrane protein</topology>
        <orientation evidence="8 9">Cytoplasmic side</orientation>
    </subcellularLocation>
    <subcellularLocation>
        <location evidence="8 9">Golgi apparatus membrane</location>
        <topology evidence="8 9">Peripheral membrane protein</topology>
        <orientation evidence="8 9">Cytoplasmic side</orientation>
    </subcellularLocation>
</comment>
<evidence type="ECO:0000256" key="3">
    <source>
        <dbReference type="ARBA" id="ARBA00022490"/>
    </source>
</evidence>
<dbReference type="OrthoDB" id="10266042at2759"/>
<keyword evidence="3 8" id="KW-0963">Cytoplasm</keyword>
<dbReference type="GO" id="GO:0006888">
    <property type="term" value="P:endoplasmic reticulum to Golgi vesicle-mediated transport"/>
    <property type="evidence" value="ECO:0007669"/>
    <property type="project" value="TreeGrafter"/>
</dbReference>
<evidence type="ECO:0000256" key="9">
    <source>
        <dbReference type="RuleBase" id="RU366052"/>
    </source>
</evidence>
<dbReference type="PROSITE" id="PS51072">
    <property type="entry name" value="MHD"/>
    <property type="match status" value="1"/>
</dbReference>
<dbReference type="GO" id="GO:0000139">
    <property type="term" value="C:Golgi membrane"/>
    <property type="evidence" value="ECO:0007669"/>
    <property type="project" value="UniProtKB-SubCell"/>
</dbReference>
<comment type="similarity">
    <text evidence="1 8">Belongs to the adaptor complexes medium subunit family. Delta-COP subfamily.</text>
</comment>
<dbReference type="GO" id="GO:0006890">
    <property type="term" value="P:retrograde vesicle-mediated transport, Golgi to endoplasmic reticulum"/>
    <property type="evidence" value="ECO:0007669"/>
    <property type="project" value="UniProtKB-UniRule"/>
</dbReference>
<dbReference type="InterPro" id="IPR036168">
    <property type="entry name" value="AP2_Mu_C_sf"/>
</dbReference>
<keyword evidence="12" id="KW-1185">Reference proteome</keyword>
<evidence type="ECO:0000313" key="12">
    <source>
        <dbReference type="Proteomes" id="UP000749646"/>
    </source>
</evidence>
<keyword evidence="4 8" id="KW-0931">ER-Golgi transport</keyword>